<dbReference type="SUPFAM" id="SSF53271">
    <property type="entry name" value="PRTase-like"/>
    <property type="match status" value="1"/>
</dbReference>
<keyword evidence="5" id="KW-0021">Allosteric enzyme</keyword>
<keyword evidence="7" id="KW-0808">Transferase</keyword>
<evidence type="ECO:0000256" key="10">
    <source>
        <dbReference type="SAM" id="MobiDB-lite"/>
    </source>
</evidence>
<keyword evidence="8" id="KW-0547">Nucleotide-binding</keyword>
<gene>
    <name evidence="12" type="ORF">Esi_0223_0029</name>
</gene>
<dbReference type="InterPro" id="IPR029057">
    <property type="entry name" value="PRTase-like"/>
</dbReference>
<dbReference type="Gene3D" id="3.40.50.2020">
    <property type="match status" value="1"/>
</dbReference>
<evidence type="ECO:0000256" key="8">
    <source>
        <dbReference type="ARBA" id="ARBA00022741"/>
    </source>
</evidence>
<feature type="region of interest" description="Disordered" evidence="10">
    <location>
        <begin position="213"/>
        <end position="236"/>
    </location>
</feature>
<organism evidence="12 13">
    <name type="scientific">Ectocarpus siliculosus</name>
    <name type="common">Brown alga</name>
    <name type="synonym">Conferva siliculosa</name>
    <dbReference type="NCBI Taxonomy" id="2880"/>
    <lineage>
        <taxon>Eukaryota</taxon>
        <taxon>Sar</taxon>
        <taxon>Stramenopiles</taxon>
        <taxon>Ochrophyta</taxon>
        <taxon>PX clade</taxon>
        <taxon>Phaeophyceae</taxon>
        <taxon>Ectocarpales</taxon>
        <taxon>Ectocarpaceae</taxon>
        <taxon>Ectocarpus</taxon>
    </lineage>
</organism>
<dbReference type="STRING" id="2880.D7FRY1"/>
<evidence type="ECO:0000259" key="11">
    <source>
        <dbReference type="Pfam" id="PF14681"/>
    </source>
</evidence>
<dbReference type="Proteomes" id="UP000002630">
    <property type="component" value="Linkage Group LG09"/>
</dbReference>
<evidence type="ECO:0000256" key="9">
    <source>
        <dbReference type="ARBA" id="ARBA00023134"/>
    </source>
</evidence>
<evidence type="ECO:0000256" key="7">
    <source>
        <dbReference type="ARBA" id="ARBA00022679"/>
    </source>
</evidence>
<dbReference type="PANTHER" id="PTHR32315">
    <property type="entry name" value="ADENINE PHOSPHORIBOSYLTRANSFERASE"/>
    <property type="match status" value="1"/>
</dbReference>
<comment type="pathway">
    <text evidence="2">Pyrimidine metabolism; UMP biosynthesis via salvage pathway; UMP from uracil: step 1/1.</text>
</comment>
<evidence type="ECO:0000256" key="5">
    <source>
        <dbReference type="ARBA" id="ARBA00022533"/>
    </source>
</evidence>
<evidence type="ECO:0000313" key="12">
    <source>
        <dbReference type="EMBL" id="CBJ30922.1"/>
    </source>
</evidence>
<dbReference type="InParanoid" id="D7FRY1"/>
<dbReference type="EC" id="2.4.2.9" evidence="4"/>
<name>D7FRY1_ECTSI</name>
<keyword evidence="13" id="KW-1185">Reference proteome</keyword>
<dbReference type="InterPro" id="IPR050054">
    <property type="entry name" value="UPRTase/APRTase"/>
</dbReference>
<comment type="cofactor">
    <cofactor evidence="1">
        <name>Mg(2+)</name>
        <dbReference type="ChEBI" id="CHEBI:18420"/>
    </cofactor>
</comment>
<dbReference type="Pfam" id="PF14681">
    <property type="entry name" value="UPRTase"/>
    <property type="match status" value="1"/>
</dbReference>
<reference evidence="12 13" key="1">
    <citation type="journal article" date="2010" name="Nature">
        <title>The Ectocarpus genome and the independent evolution of multicellularity in brown algae.</title>
        <authorList>
            <person name="Cock J.M."/>
            <person name="Sterck L."/>
            <person name="Rouze P."/>
            <person name="Scornet D."/>
            <person name="Allen A.E."/>
            <person name="Amoutzias G."/>
            <person name="Anthouard V."/>
            <person name="Artiguenave F."/>
            <person name="Aury J.M."/>
            <person name="Badger J.H."/>
            <person name="Beszteri B."/>
            <person name="Billiau K."/>
            <person name="Bonnet E."/>
            <person name="Bothwell J.H."/>
            <person name="Bowler C."/>
            <person name="Boyen C."/>
            <person name="Brownlee C."/>
            <person name="Carrano C.J."/>
            <person name="Charrier B."/>
            <person name="Cho G.Y."/>
            <person name="Coelho S.M."/>
            <person name="Collen J."/>
            <person name="Corre E."/>
            <person name="Da Silva C."/>
            <person name="Delage L."/>
            <person name="Delaroque N."/>
            <person name="Dittami S.M."/>
            <person name="Doulbeau S."/>
            <person name="Elias M."/>
            <person name="Farnham G."/>
            <person name="Gachon C.M."/>
            <person name="Gschloessl B."/>
            <person name="Heesch S."/>
            <person name="Jabbari K."/>
            <person name="Jubin C."/>
            <person name="Kawai H."/>
            <person name="Kimura K."/>
            <person name="Kloareg B."/>
            <person name="Kupper F.C."/>
            <person name="Lang D."/>
            <person name="Le Bail A."/>
            <person name="Leblanc C."/>
            <person name="Lerouge P."/>
            <person name="Lohr M."/>
            <person name="Lopez P.J."/>
            <person name="Martens C."/>
            <person name="Maumus F."/>
            <person name="Michel G."/>
            <person name="Miranda-Saavedra D."/>
            <person name="Morales J."/>
            <person name="Moreau H."/>
            <person name="Motomura T."/>
            <person name="Nagasato C."/>
            <person name="Napoli C.A."/>
            <person name="Nelson D.R."/>
            <person name="Nyvall-Collen P."/>
            <person name="Peters A.F."/>
            <person name="Pommier C."/>
            <person name="Potin P."/>
            <person name="Poulain J."/>
            <person name="Quesneville H."/>
            <person name="Read B."/>
            <person name="Rensing S.A."/>
            <person name="Ritter A."/>
            <person name="Rousvoal S."/>
            <person name="Samanta M."/>
            <person name="Samson G."/>
            <person name="Schroeder D.C."/>
            <person name="Segurens B."/>
            <person name="Strittmatter M."/>
            <person name="Tonon T."/>
            <person name="Tregear J.W."/>
            <person name="Valentin K."/>
            <person name="von Dassow P."/>
            <person name="Yamagishi T."/>
            <person name="Van de Peer Y."/>
            <person name="Wincker P."/>
        </authorList>
    </citation>
    <scope>NUCLEOTIDE SEQUENCE [LARGE SCALE GENOMIC DNA]</scope>
    <source>
        <strain evidence="13">Ec32 / CCAP1310/4</strain>
    </source>
</reference>
<dbReference type="CDD" id="cd06223">
    <property type="entry name" value="PRTases_typeI"/>
    <property type="match status" value="1"/>
</dbReference>
<dbReference type="GO" id="GO:0004845">
    <property type="term" value="F:uracil phosphoribosyltransferase activity"/>
    <property type="evidence" value="ECO:0007669"/>
    <property type="project" value="UniProtKB-EC"/>
</dbReference>
<protein>
    <recommendedName>
        <fullName evidence="4">uracil phosphoribosyltransferase</fullName>
        <ecNumber evidence="4">2.4.2.9</ecNumber>
    </recommendedName>
</protein>
<evidence type="ECO:0000256" key="1">
    <source>
        <dbReference type="ARBA" id="ARBA00001946"/>
    </source>
</evidence>
<dbReference type="eggNOG" id="KOG4203">
    <property type="taxonomic scope" value="Eukaryota"/>
</dbReference>
<evidence type="ECO:0000256" key="2">
    <source>
        <dbReference type="ARBA" id="ARBA00005180"/>
    </source>
</evidence>
<dbReference type="PANTHER" id="PTHR32315:SF4">
    <property type="entry name" value="URACIL PHOSPHORIBOSYLTRANSFERASE, CHLOROPLASTIC"/>
    <property type="match status" value="1"/>
</dbReference>
<accession>D7FRY1</accession>
<comment type="similarity">
    <text evidence="3">Belongs to the UPRTase family.</text>
</comment>
<keyword evidence="6" id="KW-0328">Glycosyltransferase</keyword>
<feature type="domain" description="Phosphoribosyltransferase" evidence="11">
    <location>
        <begin position="11"/>
        <end position="211"/>
    </location>
</feature>
<evidence type="ECO:0000256" key="6">
    <source>
        <dbReference type="ARBA" id="ARBA00022676"/>
    </source>
</evidence>
<dbReference type="NCBIfam" id="NF001097">
    <property type="entry name" value="PRK00129.1"/>
    <property type="match status" value="1"/>
</dbReference>
<keyword evidence="9" id="KW-0342">GTP-binding</keyword>
<evidence type="ECO:0000256" key="4">
    <source>
        <dbReference type="ARBA" id="ARBA00011894"/>
    </source>
</evidence>
<dbReference type="GO" id="GO:0005525">
    <property type="term" value="F:GTP binding"/>
    <property type="evidence" value="ECO:0007669"/>
    <property type="project" value="UniProtKB-KW"/>
</dbReference>
<dbReference type="EMBL" id="FN648402">
    <property type="protein sequence ID" value="CBJ30922.1"/>
    <property type="molecule type" value="Genomic_DNA"/>
</dbReference>
<dbReference type="OMA" id="ISTHPCL"/>
<evidence type="ECO:0000313" key="13">
    <source>
        <dbReference type="Proteomes" id="UP000002630"/>
    </source>
</evidence>
<dbReference type="InterPro" id="IPR000836">
    <property type="entry name" value="PRTase_dom"/>
</dbReference>
<dbReference type="AlphaFoldDB" id="D7FRY1"/>
<dbReference type="EMBL" id="FN649734">
    <property type="protein sequence ID" value="CBJ30922.1"/>
    <property type="molecule type" value="Genomic_DNA"/>
</dbReference>
<proteinExistence type="inferred from homology"/>
<dbReference type="OrthoDB" id="10257085at2759"/>
<evidence type="ECO:0000256" key="3">
    <source>
        <dbReference type="ARBA" id="ARBA00009516"/>
    </source>
</evidence>
<sequence length="236" mass="25560">MGESDCPQALVSQHPVLQHKLALIRRQEGTAKDFRTLFREITFYLGYEATATLTTTSICVKTDRTDQCPAKTIAETVAVVPILRGGLGMTEALLELLPDSPVYHVGMYRNPGSNIPVQYYNRLPKGHPSDVALILDPIIASSRTINAVVSIVKKWGAKTIKVVTLVASRSGLEALNKMHPEVQVHLASIDELAPNGQDLIPGIGDAGDRLYLGTNSLETAPPSDVEVPTKKPKQST</sequence>